<comment type="caution">
    <text evidence="1">The sequence shown here is derived from an EMBL/GenBank/DDBJ whole genome shotgun (WGS) entry which is preliminary data.</text>
</comment>
<organism evidence="1 2">
    <name type="scientific">Phragmitibacter flavus</name>
    <dbReference type="NCBI Taxonomy" id="2576071"/>
    <lineage>
        <taxon>Bacteria</taxon>
        <taxon>Pseudomonadati</taxon>
        <taxon>Verrucomicrobiota</taxon>
        <taxon>Verrucomicrobiia</taxon>
        <taxon>Verrucomicrobiales</taxon>
        <taxon>Verrucomicrobiaceae</taxon>
        <taxon>Phragmitibacter</taxon>
    </lineage>
</organism>
<dbReference type="SUPFAM" id="SSF53901">
    <property type="entry name" value="Thiolase-like"/>
    <property type="match status" value="1"/>
</dbReference>
<reference evidence="1 2" key="1">
    <citation type="submission" date="2019-05" db="EMBL/GenBank/DDBJ databases">
        <title>Verrucobacter flavum gen. nov., sp. nov. a new member of the family Verrucomicrobiaceae.</title>
        <authorList>
            <person name="Szuroczki S."/>
            <person name="Abbaszade G."/>
            <person name="Szabo A."/>
            <person name="Felfoldi T."/>
            <person name="Schumann P."/>
            <person name="Boka K."/>
            <person name="Keki Z."/>
            <person name="Toumi M."/>
            <person name="Toth E."/>
        </authorList>
    </citation>
    <scope>NUCLEOTIDE SEQUENCE [LARGE SCALE GENOMIC DNA]</scope>
    <source>
        <strain evidence="1 2">MG-N-17</strain>
    </source>
</reference>
<sequence length="342" mass="37003">MNENEQFCITGWGAVSPAGWSAASLYEAVQAGEPLPVKEQQREGGAPMVRIREVPPMPSMQDWMKFSRMRRTTMVARYSLHAAVEALGIERLARVQKGEMKVGVIFCTMNGCVQFSRKFYAEVLKEPSLASPIFFPETVYNAPSSHISALLLSTEMNYTLVGDSAQFVSAIELATQWMEDDLVDGCLVIAGEERDWLSDEALRLFGRTAVAAEGAAAVFVERAEKGIAIKKCSRTWSYGNRMSAMEATRRVREDLLVVADGLLCDGLGKAAAGLELAESSVWADWTGSRASVRKILGEGFGVTSGWQTVMACEALGSGEHSLAVVAATGLSQQAAGLVLEMV</sequence>
<keyword evidence="2" id="KW-1185">Reference proteome</keyword>
<name>A0A5R8K872_9BACT</name>
<dbReference type="Proteomes" id="UP000306196">
    <property type="component" value="Unassembled WGS sequence"/>
</dbReference>
<protein>
    <recommendedName>
        <fullName evidence="3">Beta-ketoacyl synthase N-terminal domain-containing protein</fullName>
    </recommendedName>
</protein>
<dbReference type="RefSeq" id="WP_138088502.1">
    <property type="nucleotide sequence ID" value="NZ_VAUV01000023.1"/>
</dbReference>
<dbReference type="OrthoDB" id="185619at2"/>
<dbReference type="EMBL" id="VAUV01000023">
    <property type="protein sequence ID" value="TLD68513.1"/>
    <property type="molecule type" value="Genomic_DNA"/>
</dbReference>
<dbReference type="AlphaFoldDB" id="A0A5R8K872"/>
<dbReference type="Gene3D" id="3.40.47.10">
    <property type="match status" value="1"/>
</dbReference>
<accession>A0A5R8K872</accession>
<evidence type="ECO:0000313" key="2">
    <source>
        <dbReference type="Proteomes" id="UP000306196"/>
    </source>
</evidence>
<proteinExistence type="predicted"/>
<evidence type="ECO:0008006" key="3">
    <source>
        <dbReference type="Google" id="ProtNLM"/>
    </source>
</evidence>
<evidence type="ECO:0000313" key="1">
    <source>
        <dbReference type="EMBL" id="TLD68513.1"/>
    </source>
</evidence>
<dbReference type="GO" id="GO:0016746">
    <property type="term" value="F:acyltransferase activity"/>
    <property type="evidence" value="ECO:0007669"/>
    <property type="project" value="InterPro"/>
</dbReference>
<dbReference type="InterPro" id="IPR016039">
    <property type="entry name" value="Thiolase-like"/>
</dbReference>
<gene>
    <name evidence="1" type="ORF">FEM03_22165</name>
</gene>